<comment type="similarity">
    <text evidence="2">Belongs to the UPF0057 (PMP3) family.</text>
</comment>
<evidence type="ECO:0000256" key="3">
    <source>
        <dbReference type="ARBA" id="ARBA00022692"/>
    </source>
</evidence>
<keyword evidence="4" id="KW-1133">Transmembrane helix</keyword>
<evidence type="ECO:0000313" key="6">
    <source>
        <dbReference type="EMBL" id="EGU83445.1"/>
    </source>
</evidence>
<dbReference type="PROSITE" id="PS01309">
    <property type="entry name" value="UPF0057"/>
    <property type="match status" value="1"/>
</dbReference>
<comment type="subcellular location">
    <subcellularLocation>
        <location evidence="1">Membrane</location>
    </subcellularLocation>
</comment>
<keyword evidence="5" id="KW-0472">Membrane</keyword>
<dbReference type="EMBL" id="AFQF01001844">
    <property type="protein sequence ID" value="EGU83445.1"/>
    <property type="molecule type" value="Genomic_DNA"/>
</dbReference>
<evidence type="ECO:0000256" key="2">
    <source>
        <dbReference type="ARBA" id="ARBA00009530"/>
    </source>
</evidence>
<dbReference type="GO" id="GO:0016020">
    <property type="term" value="C:membrane"/>
    <property type="evidence" value="ECO:0007669"/>
    <property type="project" value="UniProtKB-SubCell"/>
</dbReference>
<evidence type="ECO:0000256" key="1">
    <source>
        <dbReference type="ARBA" id="ARBA00004370"/>
    </source>
</evidence>
<dbReference type="PANTHER" id="PTHR21659:SF42">
    <property type="entry name" value="UPF0057 MEMBRANE PROTEIN ZK632.10-RELATED"/>
    <property type="match status" value="1"/>
</dbReference>
<protein>
    <recommendedName>
        <fullName evidence="7">Plasma membrane proteolipid 3</fullName>
    </recommendedName>
</protein>
<sequence>MPFTCTDPCKILAAIFIPPLGVFMERGCGGDFWINLLLTCLCPAASIVWSFAENSGQYCGFSHYLPVLMKGSTARNGRDPTSRGYAAAGKCASCWIIRDKRLRRG</sequence>
<dbReference type="InterPro" id="IPR000612">
    <property type="entry name" value="PMP3"/>
</dbReference>
<evidence type="ECO:0008006" key="7">
    <source>
        <dbReference type="Google" id="ProtNLM"/>
    </source>
</evidence>
<comment type="caution">
    <text evidence="6">The sequence shown here is derived from an EMBL/GenBank/DDBJ whole genome shotgun (WGS) entry which is preliminary data.</text>
</comment>
<dbReference type="Pfam" id="PF01679">
    <property type="entry name" value="Pmp3"/>
    <property type="match status" value="1"/>
</dbReference>
<proteinExistence type="inferred from homology"/>
<keyword evidence="3" id="KW-0812">Transmembrane</keyword>
<evidence type="ECO:0000256" key="4">
    <source>
        <dbReference type="ARBA" id="ARBA00022989"/>
    </source>
</evidence>
<dbReference type="PANTHER" id="PTHR21659">
    <property type="entry name" value="HYDROPHOBIC PROTEIN RCI2 LOW TEMPERATURE AND SALT RESPONSIVE PROTEIN LTI6 -RELATED"/>
    <property type="match status" value="1"/>
</dbReference>
<accession>F9FI06</accession>
<reference evidence="6" key="1">
    <citation type="journal article" date="2012" name="Mol. Plant Microbe Interact.">
        <title>A highly conserved effector in Fusarium oxysporum is required for full virulence on Arabidopsis.</title>
        <authorList>
            <person name="Thatcher L.F."/>
            <person name="Gardiner D.M."/>
            <person name="Kazan K."/>
            <person name="Manners J."/>
        </authorList>
    </citation>
    <scope>NUCLEOTIDE SEQUENCE [LARGE SCALE GENOMIC DNA]</scope>
    <source>
        <strain evidence="6">Fo5176</strain>
    </source>
</reference>
<name>F9FI06_FUSOF</name>
<evidence type="ECO:0000256" key="5">
    <source>
        <dbReference type="ARBA" id="ARBA00023136"/>
    </source>
</evidence>
<organism evidence="6">
    <name type="scientific">Fusarium oxysporum (strain Fo5176)</name>
    <name type="common">Fusarium vascular wilt</name>
    <dbReference type="NCBI Taxonomy" id="660025"/>
    <lineage>
        <taxon>Eukaryota</taxon>
        <taxon>Fungi</taxon>
        <taxon>Dikarya</taxon>
        <taxon>Ascomycota</taxon>
        <taxon>Pezizomycotina</taxon>
        <taxon>Sordariomycetes</taxon>
        <taxon>Hypocreomycetidae</taxon>
        <taxon>Hypocreales</taxon>
        <taxon>Nectriaceae</taxon>
        <taxon>Fusarium</taxon>
        <taxon>Fusarium oxysporum species complex</taxon>
    </lineage>
</organism>
<dbReference type="AlphaFoldDB" id="F9FI06"/>
<dbReference type="OrthoDB" id="2802411at2759"/>
<gene>
    <name evidence="6" type="ORF">FOXB_06035</name>
</gene>